<sequence length="209" mass="23682">MVEIKGQVKGSSWFDRHRVKGTFKEGSSSQIMRSKSERGPISQFENASSLDGMSLLCEKSRKKENGSREGAKMHRFFVKLQFLHKRCCRHKLCKRGHCCGFRRLRKMYPPLLPKLLPVSRCPGKVLALCRGGIISYFIRCRCGGNGHLRHLDVHVFGTGLGTGACTGDEILDEIYESAQVVHSQNYQVYTHYSDFQNDGPPLHQHTSKV</sequence>
<proteinExistence type="predicted"/>
<name>A0A9P5TAU8_9AGAM</name>
<gene>
    <name evidence="1" type="ORF">DFH94DRAFT_366313</name>
</gene>
<accession>A0A9P5TAU8</accession>
<comment type="caution">
    <text evidence="1">The sequence shown here is derived from an EMBL/GenBank/DDBJ whole genome shotgun (WGS) entry which is preliminary data.</text>
</comment>
<dbReference type="Proteomes" id="UP000759537">
    <property type="component" value="Unassembled WGS sequence"/>
</dbReference>
<dbReference type="EMBL" id="WHVB01000005">
    <property type="protein sequence ID" value="KAF8482468.1"/>
    <property type="molecule type" value="Genomic_DNA"/>
</dbReference>
<reference evidence="1" key="1">
    <citation type="submission" date="2019-10" db="EMBL/GenBank/DDBJ databases">
        <authorList>
            <consortium name="DOE Joint Genome Institute"/>
            <person name="Kuo A."/>
            <person name="Miyauchi S."/>
            <person name="Kiss E."/>
            <person name="Drula E."/>
            <person name="Kohler A."/>
            <person name="Sanchez-Garcia M."/>
            <person name="Andreopoulos B."/>
            <person name="Barry K.W."/>
            <person name="Bonito G."/>
            <person name="Buee M."/>
            <person name="Carver A."/>
            <person name="Chen C."/>
            <person name="Cichocki N."/>
            <person name="Clum A."/>
            <person name="Culley D."/>
            <person name="Crous P.W."/>
            <person name="Fauchery L."/>
            <person name="Girlanda M."/>
            <person name="Hayes R."/>
            <person name="Keri Z."/>
            <person name="LaButti K."/>
            <person name="Lipzen A."/>
            <person name="Lombard V."/>
            <person name="Magnuson J."/>
            <person name="Maillard F."/>
            <person name="Morin E."/>
            <person name="Murat C."/>
            <person name="Nolan M."/>
            <person name="Ohm R."/>
            <person name="Pangilinan J."/>
            <person name="Pereira M."/>
            <person name="Perotto S."/>
            <person name="Peter M."/>
            <person name="Riley R."/>
            <person name="Sitrit Y."/>
            <person name="Stielow B."/>
            <person name="Szollosi G."/>
            <person name="Zifcakova L."/>
            <person name="Stursova M."/>
            <person name="Spatafora J.W."/>
            <person name="Tedersoo L."/>
            <person name="Vaario L.-M."/>
            <person name="Yamada A."/>
            <person name="Yan M."/>
            <person name="Wang P."/>
            <person name="Xu J."/>
            <person name="Bruns T."/>
            <person name="Baldrian P."/>
            <person name="Vilgalys R."/>
            <person name="Henrissat B."/>
            <person name="Grigoriev I.V."/>
            <person name="Hibbett D."/>
            <person name="Nagy L.G."/>
            <person name="Martin F.M."/>
        </authorList>
    </citation>
    <scope>NUCLEOTIDE SEQUENCE</scope>
    <source>
        <strain evidence="1">Prilba</strain>
    </source>
</reference>
<organism evidence="1 2">
    <name type="scientific">Russula ochroleuca</name>
    <dbReference type="NCBI Taxonomy" id="152965"/>
    <lineage>
        <taxon>Eukaryota</taxon>
        <taxon>Fungi</taxon>
        <taxon>Dikarya</taxon>
        <taxon>Basidiomycota</taxon>
        <taxon>Agaricomycotina</taxon>
        <taxon>Agaricomycetes</taxon>
        <taxon>Russulales</taxon>
        <taxon>Russulaceae</taxon>
        <taxon>Russula</taxon>
    </lineage>
</organism>
<reference evidence="1" key="2">
    <citation type="journal article" date="2020" name="Nat. Commun.">
        <title>Large-scale genome sequencing of mycorrhizal fungi provides insights into the early evolution of symbiotic traits.</title>
        <authorList>
            <person name="Miyauchi S."/>
            <person name="Kiss E."/>
            <person name="Kuo A."/>
            <person name="Drula E."/>
            <person name="Kohler A."/>
            <person name="Sanchez-Garcia M."/>
            <person name="Morin E."/>
            <person name="Andreopoulos B."/>
            <person name="Barry K.W."/>
            <person name="Bonito G."/>
            <person name="Buee M."/>
            <person name="Carver A."/>
            <person name="Chen C."/>
            <person name="Cichocki N."/>
            <person name="Clum A."/>
            <person name="Culley D."/>
            <person name="Crous P.W."/>
            <person name="Fauchery L."/>
            <person name="Girlanda M."/>
            <person name="Hayes R.D."/>
            <person name="Keri Z."/>
            <person name="LaButti K."/>
            <person name="Lipzen A."/>
            <person name="Lombard V."/>
            <person name="Magnuson J."/>
            <person name="Maillard F."/>
            <person name="Murat C."/>
            <person name="Nolan M."/>
            <person name="Ohm R.A."/>
            <person name="Pangilinan J."/>
            <person name="Pereira M.F."/>
            <person name="Perotto S."/>
            <person name="Peter M."/>
            <person name="Pfister S."/>
            <person name="Riley R."/>
            <person name="Sitrit Y."/>
            <person name="Stielow J.B."/>
            <person name="Szollosi G."/>
            <person name="Zifcakova L."/>
            <person name="Stursova M."/>
            <person name="Spatafora J.W."/>
            <person name="Tedersoo L."/>
            <person name="Vaario L.M."/>
            <person name="Yamada A."/>
            <person name="Yan M."/>
            <person name="Wang P."/>
            <person name="Xu J."/>
            <person name="Bruns T."/>
            <person name="Baldrian P."/>
            <person name="Vilgalys R."/>
            <person name="Dunand C."/>
            <person name="Henrissat B."/>
            <person name="Grigoriev I.V."/>
            <person name="Hibbett D."/>
            <person name="Nagy L.G."/>
            <person name="Martin F.M."/>
        </authorList>
    </citation>
    <scope>NUCLEOTIDE SEQUENCE</scope>
    <source>
        <strain evidence="1">Prilba</strain>
    </source>
</reference>
<evidence type="ECO:0000313" key="2">
    <source>
        <dbReference type="Proteomes" id="UP000759537"/>
    </source>
</evidence>
<protein>
    <submittedName>
        <fullName evidence="1">Uncharacterized protein</fullName>
    </submittedName>
</protein>
<keyword evidence="2" id="KW-1185">Reference proteome</keyword>
<dbReference type="AlphaFoldDB" id="A0A9P5TAU8"/>
<evidence type="ECO:0000313" key="1">
    <source>
        <dbReference type="EMBL" id="KAF8482468.1"/>
    </source>
</evidence>